<name>A0AAE9BZ40_9CAUD</name>
<gene>
    <name evidence="2" type="ORF">HRTV-25_gp80</name>
</gene>
<dbReference type="EMBL" id="MZ334521">
    <property type="protein sequence ID" value="UBF22661.1"/>
    <property type="molecule type" value="Genomic_DNA"/>
</dbReference>
<evidence type="ECO:0000313" key="2">
    <source>
        <dbReference type="EMBL" id="UBF22661.1"/>
    </source>
</evidence>
<proteinExistence type="predicted"/>
<keyword evidence="1" id="KW-0175">Coiled coil</keyword>
<sequence>MRDENEHKEVQFAEVSIRVALPVDKVASDKERAAAILRKLRLADYPEGLKLRPGLNRHDVTLDHTETMEERAERKMAEAEGEALAKAERAYERHLEERGGRHLR</sequence>
<keyword evidence="3" id="KW-1185">Reference proteome</keyword>
<dbReference type="Proteomes" id="UP000827232">
    <property type="component" value="Segment"/>
</dbReference>
<evidence type="ECO:0000313" key="3">
    <source>
        <dbReference type="Proteomes" id="UP000827232"/>
    </source>
</evidence>
<protein>
    <submittedName>
        <fullName evidence="2">Uncharacterized protein</fullName>
    </submittedName>
</protein>
<accession>A0AAE9BZ40</accession>
<feature type="coiled-coil region" evidence="1">
    <location>
        <begin position="62"/>
        <end position="97"/>
    </location>
</feature>
<evidence type="ECO:0000256" key="1">
    <source>
        <dbReference type="SAM" id="Coils"/>
    </source>
</evidence>
<reference evidence="2" key="1">
    <citation type="submission" date="2021-05" db="EMBL/GenBank/DDBJ databases">
        <title>Diversity, taxonomy and evolution of archaeal viruses of the class Caudoviricetes.</title>
        <authorList>
            <person name="Liu Y."/>
            <person name="Demina T.A."/>
            <person name="Roux S."/>
            <person name="Aiewsakun P."/>
            <person name="Kazlauskas D."/>
            <person name="Simmonds P."/>
            <person name="Prangishvili D."/>
            <person name="Oksanen H.M."/>
            <person name="Krupovic M."/>
        </authorList>
    </citation>
    <scope>NUCLEOTIDE SEQUENCE</scope>
    <source>
        <strain evidence="2">HRTV-25/14</strain>
    </source>
</reference>
<organism evidence="2 3">
    <name type="scientific">Halorubrum tailed virus 25</name>
    <dbReference type="NCBI Taxonomy" id="2878006"/>
    <lineage>
        <taxon>Viruses</taxon>
        <taxon>Duplodnaviria</taxon>
        <taxon>Heunggongvirae</taxon>
        <taxon>Uroviricota</taxon>
        <taxon>Caudoviricetes</taxon>
        <taxon>Thumleimavirales</taxon>
        <taxon>Hafunaviridae</taxon>
        <taxon>Laminvirus</taxon>
        <taxon>Laminvirus thailandense</taxon>
        <taxon>Laminvirus HRTV25</taxon>
    </lineage>
</organism>